<dbReference type="EMBL" id="JABBGH010000003">
    <property type="protein sequence ID" value="NML67126.1"/>
    <property type="molecule type" value="Genomic_DNA"/>
</dbReference>
<dbReference type="CDD" id="cd00229">
    <property type="entry name" value="SGNH_hydrolase"/>
    <property type="match status" value="1"/>
</dbReference>
<keyword evidence="3" id="KW-1185">Reference proteome</keyword>
<sequence>MKKSLAITNQEYTKAQRFAYRVLRQLPALLVVAFTVRAQLPAASPRAVAPAPAAPAVASAKVNSFSSTAPVATAGATLGTTPLDTNTPGYNPPAAKTSVDGKLLVYCLGDSRTAGPYQVSPWPQSSQALLNQGMGKGHYVVTNAGVSGRMTGYDLAVNGATVTGALSAVDATMGDKAQKNTYYRSIVVYQHGVNDPGTDPQHATYPTSLANVRQAVAKIVADGFDGVFLVNEPQSYVRTNHPEFFGGYNSGLDDMVGTVPGVLGVIDLNTLASIQNMSDRNVSGDGLHFTDAANANLIAPFVAGYVNKYAASVGIPTSAQALPLPVELVAFTAQEAGPAAVRLAWTTASEQHADHFEAERSVDGIAFIRIGAAAAAGSSSSTRNYSLLDASLPVGSGQLYYRLRQVDADGSFRYSPVRTVTSVSQTGAMLMDLYPNPTRAQTTLIGALPGQPVQVLDALGRPVATALADATGTASLVLPATLPTGVYAVRAGTRALRLTVE</sequence>
<dbReference type="GO" id="GO:0016788">
    <property type="term" value="F:hydrolase activity, acting on ester bonds"/>
    <property type="evidence" value="ECO:0007669"/>
    <property type="project" value="UniProtKB-ARBA"/>
</dbReference>
<dbReference type="InterPro" id="IPR013830">
    <property type="entry name" value="SGNH_hydro"/>
</dbReference>
<proteinExistence type="predicted"/>
<evidence type="ECO:0000313" key="3">
    <source>
        <dbReference type="Proteomes" id="UP000559626"/>
    </source>
</evidence>
<dbReference type="AlphaFoldDB" id="A0A7Y0FP04"/>
<dbReference type="InterPro" id="IPR036514">
    <property type="entry name" value="SGNH_hydro_sf"/>
</dbReference>
<evidence type="ECO:0000313" key="2">
    <source>
        <dbReference type="EMBL" id="NML67126.1"/>
    </source>
</evidence>
<dbReference type="Gene3D" id="3.40.50.1110">
    <property type="entry name" value="SGNH hydrolase"/>
    <property type="match status" value="1"/>
</dbReference>
<dbReference type="Pfam" id="PF13472">
    <property type="entry name" value="Lipase_GDSL_2"/>
    <property type="match status" value="1"/>
</dbReference>
<protein>
    <recommendedName>
        <fullName evidence="1">SGNH hydrolase-type esterase domain-containing protein</fullName>
    </recommendedName>
</protein>
<comment type="caution">
    <text evidence="2">The sequence shown here is derived from an EMBL/GenBank/DDBJ whole genome shotgun (WGS) entry which is preliminary data.</text>
</comment>
<name>A0A7Y0FP04_9BACT</name>
<accession>A0A7Y0FP04</accession>
<organism evidence="2 3">
    <name type="scientific">Hymenobacter polaris</name>
    <dbReference type="NCBI Taxonomy" id="2682546"/>
    <lineage>
        <taxon>Bacteria</taxon>
        <taxon>Pseudomonadati</taxon>
        <taxon>Bacteroidota</taxon>
        <taxon>Cytophagia</taxon>
        <taxon>Cytophagales</taxon>
        <taxon>Hymenobacteraceae</taxon>
        <taxon>Hymenobacter</taxon>
    </lineage>
</organism>
<reference evidence="2 3" key="1">
    <citation type="submission" date="2020-04" db="EMBL/GenBank/DDBJ databases">
        <title>Hymenobacter polaris sp. nov., isolated from Arctic soil.</title>
        <authorList>
            <person name="Dahal R.H."/>
        </authorList>
    </citation>
    <scope>NUCLEOTIDE SEQUENCE [LARGE SCALE GENOMIC DNA]</scope>
    <source>
        <strain evidence="2 3">RP-2-7</strain>
    </source>
</reference>
<feature type="domain" description="SGNH hydrolase-type esterase" evidence="1">
    <location>
        <begin position="107"/>
        <end position="294"/>
    </location>
</feature>
<gene>
    <name evidence="2" type="ORF">HHL22_18125</name>
</gene>
<dbReference type="RefSeq" id="WP_169532810.1">
    <property type="nucleotide sequence ID" value="NZ_JABBGH010000003.1"/>
</dbReference>
<dbReference type="Proteomes" id="UP000559626">
    <property type="component" value="Unassembled WGS sequence"/>
</dbReference>
<dbReference type="SUPFAM" id="SSF52266">
    <property type="entry name" value="SGNH hydrolase"/>
    <property type="match status" value="1"/>
</dbReference>
<evidence type="ECO:0000259" key="1">
    <source>
        <dbReference type="Pfam" id="PF13472"/>
    </source>
</evidence>